<dbReference type="OrthoDB" id="9779797at2"/>
<organism evidence="1 2">
    <name type="scientific">Propioniciclava flava</name>
    <dbReference type="NCBI Taxonomy" id="2072026"/>
    <lineage>
        <taxon>Bacteria</taxon>
        <taxon>Bacillati</taxon>
        <taxon>Actinomycetota</taxon>
        <taxon>Actinomycetes</taxon>
        <taxon>Propionibacteriales</taxon>
        <taxon>Propionibacteriaceae</taxon>
        <taxon>Propioniciclava</taxon>
    </lineage>
</organism>
<evidence type="ECO:0000313" key="2">
    <source>
        <dbReference type="Proteomes" id="UP000290624"/>
    </source>
</evidence>
<dbReference type="AlphaFoldDB" id="A0A4Q2EI01"/>
<comment type="caution">
    <text evidence="1">The sequence shown here is derived from an EMBL/GenBank/DDBJ whole genome shotgun (WGS) entry which is preliminary data.</text>
</comment>
<dbReference type="Pfam" id="PF11199">
    <property type="entry name" value="DUF2891"/>
    <property type="match status" value="1"/>
</dbReference>
<evidence type="ECO:0000313" key="1">
    <source>
        <dbReference type="EMBL" id="RXW32024.1"/>
    </source>
</evidence>
<protein>
    <submittedName>
        <fullName evidence="1">DUF2891 domain-containing protein</fullName>
    </submittedName>
</protein>
<keyword evidence="2" id="KW-1185">Reference proteome</keyword>
<gene>
    <name evidence="1" type="ORF">C1706_08230</name>
</gene>
<name>A0A4Q2EI01_9ACTN</name>
<dbReference type="EMBL" id="PPCV01000005">
    <property type="protein sequence ID" value="RXW32024.1"/>
    <property type="molecule type" value="Genomic_DNA"/>
</dbReference>
<sequence length="337" mass="36564">MTIPSPSRATAWAGTVVSAVRQEYPWAAQHTVTGPHDVDVTPTRLHPAFYGSFDWHSCVHMLWSAVTLLDLPGEPVEASSAEALTSLLDERLTPKNLAVEVEMLRRRPTFERPYGWAWALQLVAAASSSPRARERGWAEALEPLGAVLQERFLHWLPGMVAPVRAGVHSNTAFALGLARDAAVALEWPDLTGLIDARARDWFGADRDYPIGWEPDGHDFLSGALSEAALMKRVLGPARAAAWLAAFLPGLAREHDPVFEVPEAGDASDGQLAHLLGLALSRAWHLRELAPLLAPDAAQRIGRTTPAQVDRVADAITAGDFMATHWLVSFALKAELAA</sequence>
<accession>A0A4Q2EI01</accession>
<dbReference type="Proteomes" id="UP000290624">
    <property type="component" value="Unassembled WGS sequence"/>
</dbReference>
<proteinExistence type="predicted"/>
<reference evidence="1 2" key="1">
    <citation type="submission" date="2018-01" db="EMBL/GenBank/DDBJ databases">
        <title>Lactibacter flavus gen. nov., sp. nov., a novel bacterium of the family Propionibacteriaceae isolated from raw milk and dairy products.</title>
        <authorList>
            <person name="Wenning M."/>
            <person name="Breitenwieser F."/>
            <person name="Huptas C."/>
            <person name="von Neubeck M."/>
            <person name="Busse H.-J."/>
            <person name="Scherer S."/>
        </authorList>
    </citation>
    <scope>NUCLEOTIDE SEQUENCE [LARGE SCALE GENOMIC DNA]</scope>
    <source>
        <strain evidence="1 2">VG341</strain>
    </source>
</reference>
<dbReference type="InterPro" id="IPR021365">
    <property type="entry name" value="DUF2891"/>
</dbReference>
<dbReference type="RefSeq" id="WP_129458764.1">
    <property type="nucleotide sequence ID" value="NZ_PPCV01000005.1"/>
</dbReference>